<reference evidence="2" key="1">
    <citation type="submission" date="2018-01" db="EMBL/GenBank/DDBJ databases">
        <authorList>
            <person name="Regsiter A."/>
            <person name="William W."/>
        </authorList>
    </citation>
    <scope>NUCLEOTIDE SEQUENCE</scope>
    <source>
        <strain evidence="2">TRIP AH-1</strain>
    </source>
</reference>
<sequence>MNKYFLGPFLAFLIMLINPVLNSHPAFCKDRLENIVRTAAVAGKFYPDSPDVLKGAITELLTNVPATKPDGRILAAIAPHAGYVFSGPVAACTHRQLSEVSFDTIVIIGHDSYRDVVAFTSPADYFETPLGRVQVDREMTEAMEKYNPGIRPDQSLHETEHTVEVQLPFLQVQGRQFKIVPILFGNPNAKNSSILADAIVACRADKKVFVLASTDMSHYPPYDWANKLDKSTLDALKEVDAERLFSHLTSKETLSPVPNLATAMCARGGVMTAINYARANGGNHCQILRYANSGDVPSGGKDRVVGYCSVLFEKK</sequence>
<proteinExistence type="inferred from homology"/>
<dbReference type="PANTHER" id="PTHR11060:SF0">
    <property type="entry name" value="PROTEIN MEMO1"/>
    <property type="match status" value="1"/>
</dbReference>
<evidence type="ECO:0000256" key="1">
    <source>
        <dbReference type="ARBA" id="ARBA00006315"/>
    </source>
</evidence>
<evidence type="ECO:0000313" key="2">
    <source>
        <dbReference type="EMBL" id="SPD73894.1"/>
    </source>
</evidence>
<name>A0A445MWI0_9BACT</name>
<accession>A0A445MWI0</accession>
<gene>
    <name evidence="2" type="ORF">PITCH_A2030038</name>
</gene>
<dbReference type="PANTHER" id="PTHR11060">
    <property type="entry name" value="PROTEIN MEMO1"/>
    <property type="match status" value="1"/>
</dbReference>
<dbReference type="NCBIfam" id="TIGR04336">
    <property type="entry name" value="AmmeMemoSam_B"/>
    <property type="match status" value="1"/>
</dbReference>
<dbReference type="AlphaFoldDB" id="A0A445MWI0"/>
<dbReference type="EMBL" id="OJIN01000117">
    <property type="protein sequence ID" value="SPD73894.1"/>
    <property type="molecule type" value="Genomic_DNA"/>
</dbReference>
<protein>
    <submittedName>
        <fullName evidence="2">Putative MEMO1 family protein AF_2310</fullName>
    </submittedName>
</protein>
<organism evidence="2">
    <name type="scientific">uncultured Desulfobacterium sp</name>
    <dbReference type="NCBI Taxonomy" id="201089"/>
    <lineage>
        <taxon>Bacteria</taxon>
        <taxon>Pseudomonadati</taxon>
        <taxon>Thermodesulfobacteriota</taxon>
        <taxon>Desulfobacteria</taxon>
        <taxon>Desulfobacterales</taxon>
        <taxon>Desulfobacteriaceae</taxon>
        <taxon>Desulfobacterium</taxon>
        <taxon>environmental samples</taxon>
    </lineage>
</organism>
<dbReference type="CDD" id="cd07361">
    <property type="entry name" value="MEMO_like"/>
    <property type="match status" value="1"/>
</dbReference>
<dbReference type="InterPro" id="IPR002737">
    <property type="entry name" value="MEMO1_fam"/>
</dbReference>
<comment type="similarity">
    <text evidence="1">Belongs to the MEMO1 family.</text>
</comment>
<dbReference type="Pfam" id="PF01875">
    <property type="entry name" value="Memo"/>
    <property type="match status" value="1"/>
</dbReference>
<dbReference type="Gene3D" id="3.40.830.10">
    <property type="entry name" value="LigB-like"/>
    <property type="match status" value="1"/>
</dbReference>